<feature type="compositionally biased region" description="Polar residues" evidence="1">
    <location>
        <begin position="15"/>
        <end position="25"/>
    </location>
</feature>
<name>A0A426ZYY8_ENSVE</name>
<organism evidence="2 3">
    <name type="scientific">Ensete ventricosum</name>
    <name type="common">Abyssinian banana</name>
    <name type="synonym">Musa ensete</name>
    <dbReference type="NCBI Taxonomy" id="4639"/>
    <lineage>
        <taxon>Eukaryota</taxon>
        <taxon>Viridiplantae</taxon>
        <taxon>Streptophyta</taxon>
        <taxon>Embryophyta</taxon>
        <taxon>Tracheophyta</taxon>
        <taxon>Spermatophyta</taxon>
        <taxon>Magnoliopsida</taxon>
        <taxon>Liliopsida</taxon>
        <taxon>Zingiberales</taxon>
        <taxon>Musaceae</taxon>
        <taxon>Ensete</taxon>
    </lineage>
</organism>
<dbReference type="AlphaFoldDB" id="A0A426ZYY8"/>
<feature type="region of interest" description="Disordered" evidence="1">
    <location>
        <begin position="1"/>
        <end position="31"/>
    </location>
</feature>
<gene>
    <name evidence="2" type="ORF">B296_00015015</name>
</gene>
<dbReference type="Proteomes" id="UP000287651">
    <property type="component" value="Unassembled WGS sequence"/>
</dbReference>
<evidence type="ECO:0000313" key="2">
    <source>
        <dbReference type="EMBL" id="RRT69239.1"/>
    </source>
</evidence>
<reference evidence="2 3" key="1">
    <citation type="journal article" date="2014" name="Agronomy (Basel)">
        <title>A Draft Genome Sequence for Ensete ventricosum, the Drought-Tolerant Tree Against Hunger.</title>
        <authorList>
            <person name="Harrison J."/>
            <person name="Moore K.A."/>
            <person name="Paszkiewicz K."/>
            <person name="Jones T."/>
            <person name="Grant M."/>
            <person name="Ambacheew D."/>
            <person name="Muzemil S."/>
            <person name="Studholme D.J."/>
        </authorList>
    </citation>
    <scope>NUCLEOTIDE SEQUENCE [LARGE SCALE GENOMIC DNA]</scope>
</reference>
<protein>
    <submittedName>
        <fullName evidence="2">Uncharacterized protein</fullName>
    </submittedName>
</protein>
<evidence type="ECO:0000313" key="3">
    <source>
        <dbReference type="Proteomes" id="UP000287651"/>
    </source>
</evidence>
<accession>A0A426ZYY8</accession>
<dbReference type="EMBL" id="AMZH03004407">
    <property type="protein sequence ID" value="RRT69239.1"/>
    <property type="molecule type" value="Genomic_DNA"/>
</dbReference>
<proteinExistence type="predicted"/>
<comment type="caution">
    <text evidence="2">The sequence shown here is derived from an EMBL/GenBank/DDBJ whole genome shotgun (WGS) entry which is preliminary data.</text>
</comment>
<sequence>MSRKGHDHAEVLSGATGSSTSMNNTTERRAMDSRSECYGTVRWVFRACISNLASDESLGYQHIGAFDYSTTAIESSWEPRGILQPKQKIEDSAKGEEM</sequence>
<evidence type="ECO:0000256" key="1">
    <source>
        <dbReference type="SAM" id="MobiDB-lite"/>
    </source>
</evidence>